<evidence type="ECO:0000313" key="1">
    <source>
        <dbReference type="EMBL" id="TNN62416.1"/>
    </source>
</evidence>
<accession>A0A4Z2H9H7</accession>
<dbReference type="EMBL" id="SRLO01000293">
    <property type="protein sequence ID" value="TNN62416.1"/>
    <property type="molecule type" value="Genomic_DNA"/>
</dbReference>
<dbReference type="AlphaFoldDB" id="A0A4Z2H9H7"/>
<comment type="caution">
    <text evidence="1">The sequence shown here is derived from an EMBL/GenBank/DDBJ whole genome shotgun (WGS) entry which is preliminary data.</text>
</comment>
<gene>
    <name evidence="1" type="ORF">EYF80_027324</name>
</gene>
<evidence type="ECO:0000313" key="2">
    <source>
        <dbReference type="Proteomes" id="UP000314294"/>
    </source>
</evidence>
<protein>
    <submittedName>
        <fullName evidence="1">Uncharacterized protein</fullName>
    </submittedName>
</protein>
<sequence length="73" mass="7751">MEMVSGVSLEFSRCRAGGPECLILLVDNPTLNVVSYALFGMLRAIRCPTPANVPVTMSGEETGGRRPASPNNV</sequence>
<name>A0A4Z2H9H7_9TELE</name>
<dbReference type="Proteomes" id="UP000314294">
    <property type="component" value="Unassembled WGS sequence"/>
</dbReference>
<organism evidence="1 2">
    <name type="scientific">Liparis tanakae</name>
    <name type="common">Tanaka's snailfish</name>
    <dbReference type="NCBI Taxonomy" id="230148"/>
    <lineage>
        <taxon>Eukaryota</taxon>
        <taxon>Metazoa</taxon>
        <taxon>Chordata</taxon>
        <taxon>Craniata</taxon>
        <taxon>Vertebrata</taxon>
        <taxon>Euteleostomi</taxon>
        <taxon>Actinopterygii</taxon>
        <taxon>Neopterygii</taxon>
        <taxon>Teleostei</taxon>
        <taxon>Neoteleostei</taxon>
        <taxon>Acanthomorphata</taxon>
        <taxon>Eupercaria</taxon>
        <taxon>Perciformes</taxon>
        <taxon>Cottioidei</taxon>
        <taxon>Cottales</taxon>
        <taxon>Liparidae</taxon>
        <taxon>Liparis</taxon>
    </lineage>
</organism>
<proteinExistence type="predicted"/>
<keyword evidence="2" id="KW-1185">Reference proteome</keyword>
<reference evidence="1 2" key="1">
    <citation type="submission" date="2019-03" db="EMBL/GenBank/DDBJ databases">
        <title>First draft genome of Liparis tanakae, snailfish: a comprehensive survey of snailfish specific genes.</title>
        <authorList>
            <person name="Kim W."/>
            <person name="Song I."/>
            <person name="Jeong J.-H."/>
            <person name="Kim D."/>
            <person name="Kim S."/>
            <person name="Ryu S."/>
            <person name="Song J.Y."/>
            <person name="Lee S.K."/>
        </authorList>
    </citation>
    <scope>NUCLEOTIDE SEQUENCE [LARGE SCALE GENOMIC DNA]</scope>
    <source>
        <tissue evidence="1">Muscle</tissue>
    </source>
</reference>